<feature type="transmembrane region" description="Helical" evidence="1">
    <location>
        <begin position="402"/>
        <end position="419"/>
    </location>
</feature>
<feature type="transmembrane region" description="Helical" evidence="1">
    <location>
        <begin position="426"/>
        <end position="446"/>
    </location>
</feature>
<feature type="transmembrane region" description="Helical" evidence="1">
    <location>
        <begin position="291"/>
        <end position="315"/>
    </location>
</feature>
<dbReference type="AlphaFoldDB" id="A0AAE3ZRA1"/>
<dbReference type="Pfam" id="PF13231">
    <property type="entry name" value="PMT_2"/>
    <property type="match status" value="1"/>
</dbReference>
<protein>
    <recommendedName>
        <fullName evidence="1">Polyprenol-phosphate-mannose--protein mannosyltransferase</fullName>
        <ecNumber evidence="1">2.4.1.-</ecNumber>
    </recommendedName>
</protein>
<feature type="compositionally biased region" description="Low complexity" evidence="2">
    <location>
        <begin position="13"/>
        <end position="25"/>
    </location>
</feature>
<feature type="domain" description="Glycosyltransferase RgtA/B/C/D-like" evidence="3">
    <location>
        <begin position="113"/>
        <end position="213"/>
    </location>
</feature>
<dbReference type="GO" id="GO:0005886">
    <property type="term" value="C:plasma membrane"/>
    <property type="evidence" value="ECO:0007669"/>
    <property type="project" value="UniProtKB-SubCell"/>
</dbReference>
<comment type="pathway">
    <text evidence="1">Protein modification; protein glycosylation.</text>
</comment>
<accession>A0AAE3ZRA1</accession>
<sequence>MTSAATAQTEGLADPAIDPDAPAKATSPAQTGDSGVPAIVRRRLVPWDRRFDGYSWAATGFVVAIAALVRLVGLATPKGLIFDEVYYATDAYDMLSRGIEWNEETNGPAYVVHPPLGKWLIALGQAVFGNNEFGWRISAAVAGILSVLILTRLATRLFGSVILGCTAGLLLALDGFHVVMSRTALLDIFLQFFVLAAFAALVLDRDHRRRHWLHAIERGTVQPTGRIVFAFPGGVPWWRLVAALMLGCALGVKWSALSVLPAFFLLVWLWEGGAQRTAGIRWGYLKSIPYALGWSLIAGVIIFVVYLTTWTGWLVTDDGYFRHWLADSGREEPPVIGALINLWHYHDEAYGFHNQLVTKHPYQSWPWQWLLLGRPVAFFWNSDLPCDASQCAAEVLLLGTPVLWWSFVPAVFALIWFGIARRDWRALFILLGVLSSFLPWFYYAVAESRTMFSFYILPAVPFFVLAVVYVLGAIMTPTSPAQRLDPEAVLERRKVGAVVLGVYVILVAVCFWYFYPVFVGESIPYSDWSARMWLGSRWI</sequence>
<dbReference type="InterPro" id="IPR032421">
    <property type="entry name" value="PMT_4TMC"/>
</dbReference>
<evidence type="ECO:0000259" key="3">
    <source>
        <dbReference type="Pfam" id="PF13231"/>
    </source>
</evidence>
<feature type="transmembrane region" description="Helical" evidence="1">
    <location>
        <begin position="184"/>
        <end position="203"/>
    </location>
</feature>
<proteinExistence type="inferred from homology"/>
<comment type="caution">
    <text evidence="5">The sequence shown here is derived from an EMBL/GenBank/DDBJ whole genome shotgun (WGS) entry which is preliminary data.</text>
</comment>
<evidence type="ECO:0000256" key="2">
    <source>
        <dbReference type="SAM" id="MobiDB-lite"/>
    </source>
</evidence>
<dbReference type="PANTHER" id="PTHR10050">
    <property type="entry name" value="DOLICHYL-PHOSPHATE-MANNOSE--PROTEIN MANNOSYLTRANSFERASE"/>
    <property type="match status" value="1"/>
</dbReference>
<evidence type="ECO:0000313" key="6">
    <source>
        <dbReference type="Proteomes" id="UP001183629"/>
    </source>
</evidence>
<feature type="transmembrane region" description="Helical" evidence="1">
    <location>
        <begin position="252"/>
        <end position="270"/>
    </location>
</feature>
<keyword evidence="1" id="KW-1133">Transmembrane helix</keyword>
<feature type="transmembrane region" description="Helical" evidence="1">
    <location>
        <begin position="51"/>
        <end position="72"/>
    </location>
</feature>
<evidence type="ECO:0000256" key="1">
    <source>
        <dbReference type="RuleBase" id="RU367007"/>
    </source>
</evidence>
<dbReference type="EMBL" id="JAVDYC010000001">
    <property type="protein sequence ID" value="MDR7324196.1"/>
    <property type="molecule type" value="Genomic_DNA"/>
</dbReference>
<keyword evidence="1" id="KW-0812">Transmembrane</keyword>
<gene>
    <name evidence="5" type="ORF">J2S44_004446</name>
</gene>
<keyword evidence="1" id="KW-1003">Cell membrane</keyword>
<dbReference type="RefSeq" id="WP_374727888.1">
    <property type="nucleotide sequence ID" value="NZ_JAVDYC010000001.1"/>
</dbReference>
<feature type="transmembrane region" description="Helical" evidence="1">
    <location>
        <begin position="133"/>
        <end position="150"/>
    </location>
</feature>
<comment type="subcellular location">
    <subcellularLocation>
        <location evidence="1">Cell membrane</location>
    </subcellularLocation>
</comment>
<feature type="transmembrane region" description="Helical" evidence="1">
    <location>
        <begin position="157"/>
        <end position="178"/>
    </location>
</feature>
<feature type="region of interest" description="Disordered" evidence="2">
    <location>
        <begin position="1"/>
        <end position="34"/>
    </location>
</feature>
<evidence type="ECO:0000313" key="5">
    <source>
        <dbReference type="EMBL" id="MDR7324196.1"/>
    </source>
</evidence>
<dbReference type="PANTHER" id="PTHR10050:SF46">
    <property type="entry name" value="PROTEIN O-MANNOSYL-TRANSFERASE 2"/>
    <property type="match status" value="1"/>
</dbReference>
<dbReference type="Pfam" id="PF16192">
    <property type="entry name" value="PMT_4TMC"/>
    <property type="match status" value="1"/>
</dbReference>
<feature type="transmembrane region" description="Helical" evidence="1">
    <location>
        <begin position="495"/>
        <end position="515"/>
    </location>
</feature>
<feature type="transmembrane region" description="Helical" evidence="1">
    <location>
        <begin position="224"/>
        <end position="246"/>
    </location>
</feature>
<dbReference type="EC" id="2.4.1.-" evidence="1"/>
<evidence type="ECO:0000259" key="4">
    <source>
        <dbReference type="Pfam" id="PF16192"/>
    </source>
</evidence>
<keyword evidence="6" id="KW-1185">Reference proteome</keyword>
<comment type="function">
    <text evidence="1">Protein O-mannosyltransferase that catalyzes the transfer of a single mannose residue from a polyprenol phospho-mannosyl lipidic donor to the hydroxyl group of selected serine and threonine residues in acceptor proteins.</text>
</comment>
<feature type="transmembrane region" description="Helical" evidence="1">
    <location>
        <begin position="452"/>
        <end position="474"/>
    </location>
</feature>
<keyword evidence="1 5" id="KW-0808">Transferase</keyword>
<name>A0AAE3ZRA1_9ACTN</name>
<dbReference type="InterPro" id="IPR038731">
    <property type="entry name" value="RgtA/B/C-like"/>
</dbReference>
<keyword evidence="1" id="KW-0472">Membrane</keyword>
<organism evidence="5 6">
    <name type="scientific">Catenuloplanes niger</name>
    <dbReference type="NCBI Taxonomy" id="587534"/>
    <lineage>
        <taxon>Bacteria</taxon>
        <taxon>Bacillati</taxon>
        <taxon>Actinomycetota</taxon>
        <taxon>Actinomycetes</taxon>
        <taxon>Micromonosporales</taxon>
        <taxon>Micromonosporaceae</taxon>
        <taxon>Catenuloplanes</taxon>
    </lineage>
</organism>
<dbReference type="GO" id="GO:0004169">
    <property type="term" value="F:dolichyl-phosphate-mannose-protein mannosyltransferase activity"/>
    <property type="evidence" value="ECO:0007669"/>
    <property type="project" value="UniProtKB-UniRule"/>
</dbReference>
<feature type="domain" description="Protein O-mannosyl-transferase C-terminal four TM" evidence="4">
    <location>
        <begin position="341"/>
        <end position="536"/>
    </location>
</feature>
<reference evidence="5 6" key="1">
    <citation type="submission" date="2023-07" db="EMBL/GenBank/DDBJ databases">
        <title>Sequencing the genomes of 1000 actinobacteria strains.</title>
        <authorList>
            <person name="Klenk H.-P."/>
        </authorList>
    </citation>
    <scope>NUCLEOTIDE SEQUENCE [LARGE SCALE GENOMIC DNA]</scope>
    <source>
        <strain evidence="5 6">DSM 44711</strain>
    </source>
</reference>
<dbReference type="Proteomes" id="UP001183629">
    <property type="component" value="Unassembled WGS sequence"/>
</dbReference>
<comment type="similarity">
    <text evidence="1">Belongs to the glycosyltransferase 39 family.</text>
</comment>
<keyword evidence="1" id="KW-0328">Glycosyltransferase</keyword>
<dbReference type="InterPro" id="IPR027005">
    <property type="entry name" value="PMT-like"/>
</dbReference>